<evidence type="ECO:0000259" key="1">
    <source>
        <dbReference type="Pfam" id="PF08241"/>
    </source>
</evidence>
<dbReference type="AlphaFoldDB" id="A0A6S7AZ47"/>
<dbReference type="CDD" id="cd02440">
    <property type="entry name" value="AdoMet_MTases"/>
    <property type="match status" value="1"/>
</dbReference>
<dbReference type="GO" id="GO:0008757">
    <property type="term" value="F:S-adenosylmethionine-dependent methyltransferase activity"/>
    <property type="evidence" value="ECO:0007669"/>
    <property type="project" value="InterPro"/>
</dbReference>
<dbReference type="RefSeq" id="WP_175103505.1">
    <property type="nucleotide sequence ID" value="NZ_CADIKM010000003.1"/>
</dbReference>
<protein>
    <submittedName>
        <fullName evidence="2">2-methoxy-6-polyprenyl-1,4-benzoquinol methylase, mitochondrial</fullName>
        <ecNumber evidence="2">2.1.1.163</ecNumber>
    </submittedName>
</protein>
<accession>A0A6S7AZ47</accession>
<dbReference type="GO" id="GO:0032259">
    <property type="term" value="P:methylation"/>
    <property type="evidence" value="ECO:0007669"/>
    <property type="project" value="UniProtKB-KW"/>
</dbReference>
<dbReference type="EC" id="2.1.1.163" evidence="2"/>
<sequence length="270" mass="29302">MDQDDFTAFEHEGWEHVVQPYQDHFERLTKQSNAPLLDTLGVGEGTRFLDVATGPGFLAAAAASRRAAVTGVDFSAAMIAHARRQYPDIDFYEGGAEDLPFEDGVFDAVGISFGMLHFSHAEKALAEVFRVLRPGGKIAFTVWAVPEKAVGFQMILQAIEAHGKMDVPIPPGPPFFRFSDAEESSRALRDAGFSDPEVREVSQTWHIASPETPVGILMRGTVRMAAILNAQTPDALAKIQEAVAESAAAYRVGGELRMPMPCVLASATKR</sequence>
<evidence type="ECO:0000313" key="3">
    <source>
        <dbReference type="Proteomes" id="UP000494115"/>
    </source>
</evidence>
<feature type="domain" description="Methyltransferase type 11" evidence="1">
    <location>
        <begin position="49"/>
        <end position="140"/>
    </location>
</feature>
<dbReference type="PANTHER" id="PTHR43591:SF24">
    <property type="entry name" value="2-METHOXY-6-POLYPRENYL-1,4-BENZOQUINOL METHYLASE, MITOCHONDRIAL"/>
    <property type="match status" value="1"/>
</dbReference>
<gene>
    <name evidence="2" type="primary">COQ5_1</name>
    <name evidence="2" type="ORF">LMG28138_00974</name>
</gene>
<organism evidence="2 3">
    <name type="scientific">Pararobbsia alpina</name>
    <dbReference type="NCBI Taxonomy" id="621374"/>
    <lineage>
        <taxon>Bacteria</taxon>
        <taxon>Pseudomonadati</taxon>
        <taxon>Pseudomonadota</taxon>
        <taxon>Betaproteobacteria</taxon>
        <taxon>Burkholderiales</taxon>
        <taxon>Burkholderiaceae</taxon>
        <taxon>Pararobbsia</taxon>
    </lineage>
</organism>
<dbReference type="Proteomes" id="UP000494115">
    <property type="component" value="Unassembled WGS sequence"/>
</dbReference>
<keyword evidence="3" id="KW-1185">Reference proteome</keyword>
<dbReference type="InterPro" id="IPR029063">
    <property type="entry name" value="SAM-dependent_MTases_sf"/>
</dbReference>
<evidence type="ECO:0000313" key="2">
    <source>
        <dbReference type="EMBL" id="CAB3780124.1"/>
    </source>
</evidence>
<keyword evidence="2" id="KW-0489">Methyltransferase</keyword>
<dbReference type="Pfam" id="PF08241">
    <property type="entry name" value="Methyltransf_11"/>
    <property type="match status" value="1"/>
</dbReference>
<dbReference type="SUPFAM" id="SSF53335">
    <property type="entry name" value="S-adenosyl-L-methionine-dependent methyltransferases"/>
    <property type="match status" value="1"/>
</dbReference>
<proteinExistence type="predicted"/>
<dbReference type="Gene3D" id="3.40.50.150">
    <property type="entry name" value="Vaccinia Virus protein VP39"/>
    <property type="match status" value="1"/>
</dbReference>
<dbReference type="PANTHER" id="PTHR43591">
    <property type="entry name" value="METHYLTRANSFERASE"/>
    <property type="match status" value="1"/>
</dbReference>
<reference evidence="2 3" key="1">
    <citation type="submission" date="2020-04" db="EMBL/GenBank/DDBJ databases">
        <authorList>
            <person name="De Canck E."/>
        </authorList>
    </citation>
    <scope>NUCLEOTIDE SEQUENCE [LARGE SCALE GENOMIC DNA]</scope>
    <source>
        <strain evidence="2 3">LMG 28138</strain>
    </source>
</reference>
<keyword evidence="2" id="KW-0808">Transferase</keyword>
<dbReference type="InterPro" id="IPR013216">
    <property type="entry name" value="Methyltransf_11"/>
</dbReference>
<dbReference type="GO" id="GO:0043770">
    <property type="term" value="F:demethylmenaquinone methyltransferase activity"/>
    <property type="evidence" value="ECO:0007669"/>
    <property type="project" value="UniProtKB-EC"/>
</dbReference>
<name>A0A6S7AZ47_9BURK</name>
<dbReference type="EMBL" id="CADIKM010000003">
    <property type="protein sequence ID" value="CAB3780124.1"/>
    <property type="molecule type" value="Genomic_DNA"/>
</dbReference>